<dbReference type="PROSITE" id="PS51352">
    <property type="entry name" value="THIOREDOXIN_2"/>
    <property type="match status" value="1"/>
</dbReference>
<evidence type="ECO:0000256" key="7">
    <source>
        <dbReference type="ARBA" id="ARBA00023284"/>
    </source>
</evidence>
<dbReference type="GO" id="GO:0042744">
    <property type="term" value="P:hydrogen peroxide catabolic process"/>
    <property type="evidence" value="ECO:0007669"/>
    <property type="project" value="TreeGrafter"/>
</dbReference>
<evidence type="ECO:0000313" key="12">
    <source>
        <dbReference type="EMBL" id="KAI9256642.1"/>
    </source>
</evidence>
<evidence type="ECO:0000256" key="5">
    <source>
        <dbReference type="ARBA" id="ARBA00023002"/>
    </source>
</evidence>
<dbReference type="PIRSF" id="PIRSF000239">
    <property type="entry name" value="AHPC"/>
    <property type="match status" value="1"/>
</dbReference>
<feature type="active site" description="Cysteine sulfenic acid (-SOH) intermediate; for peroxidase activity" evidence="10">
    <location>
        <position position="48"/>
    </location>
</feature>
<dbReference type="CDD" id="cd03015">
    <property type="entry name" value="PRX_Typ2cys"/>
    <property type="match status" value="1"/>
</dbReference>
<protein>
    <recommendedName>
        <fullName evidence="2">thioredoxin-dependent peroxiredoxin</fullName>
        <ecNumber evidence="2">1.11.1.24</ecNumber>
    </recommendedName>
</protein>
<dbReference type="Gene3D" id="3.40.30.10">
    <property type="entry name" value="Glutaredoxin"/>
    <property type="match status" value="1"/>
</dbReference>
<reference evidence="12" key="1">
    <citation type="journal article" date="2022" name="IScience">
        <title>Evolution of zygomycete secretomes and the origins of terrestrial fungal ecologies.</title>
        <authorList>
            <person name="Chang Y."/>
            <person name="Wang Y."/>
            <person name="Mondo S."/>
            <person name="Ahrendt S."/>
            <person name="Andreopoulos W."/>
            <person name="Barry K."/>
            <person name="Beard J."/>
            <person name="Benny G.L."/>
            <person name="Blankenship S."/>
            <person name="Bonito G."/>
            <person name="Cuomo C."/>
            <person name="Desiro A."/>
            <person name="Gervers K.A."/>
            <person name="Hundley H."/>
            <person name="Kuo A."/>
            <person name="LaButti K."/>
            <person name="Lang B.F."/>
            <person name="Lipzen A."/>
            <person name="O'Donnell K."/>
            <person name="Pangilinan J."/>
            <person name="Reynolds N."/>
            <person name="Sandor L."/>
            <person name="Smith M.E."/>
            <person name="Tsang A."/>
            <person name="Grigoriev I.V."/>
            <person name="Stajich J.E."/>
            <person name="Spatafora J.W."/>
        </authorList>
    </citation>
    <scope>NUCLEOTIDE SEQUENCE</scope>
    <source>
        <strain evidence="12">RSA 2281</strain>
    </source>
</reference>
<reference evidence="12" key="2">
    <citation type="submission" date="2023-02" db="EMBL/GenBank/DDBJ databases">
        <authorList>
            <consortium name="DOE Joint Genome Institute"/>
            <person name="Mondo S.J."/>
            <person name="Chang Y."/>
            <person name="Wang Y."/>
            <person name="Ahrendt S."/>
            <person name="Andreopoulos W."/>
            <person name="Barry K."/>
            <person name="Beard J."/>
            <person name="Benny G.L."/>
            <person name="Blankenship S."/>
            <person name="Bonito G."/>
            <person name="Cuomo C."/>
            <person name="Desiro A."/>
            <person name="Gervers K.A."/>
            <person name="Hundley H."/>
            <person name="Kuo A."/>
            <person name="LaButti K."/>
            <person name="Lang B.F."/>
            <person name="Lipzen A."/>
            <person name="O'Donnell K."/>
            <person name="Pangilinan J."/>
            <person name="Reynolds N."/>
            <person name="Sandor L."/>
            <person name="Smith M.W."/>
            <person name="Tsang A."/>
            <person name="Grigoriev I.V."/>
            <person name="Stajich J.E."/>
            <person name="Spatafora J.W."/>
        </authorList>
    </citation>
    <scope>NUCLEOTIDE SEQUENCE</scope>
    <source>
        <strain evidence="12">RSA 2281</strain>
    </source>
</reference>
<comment type="catalytic activity">
    <reaction evidence="8">
        <text>a hydroperoxide + [thioredoxin]-dithiol = an alcohol + [thioredoxin]-disulfide + H2O</text>
        <dbReference type="Rhea" id="RHEA:62620"/>
        <dbReference type="Rhea" id="RHEA-COMP:10698"/>
        <dbReference type="Rhea" id="RHEA-COMP:10700"/>
        <dbReference type="ChEBI" id="CHEBI:15377"/>
        <dbReference type="ChEBI" id="CHEBI:29950"/>
        <dbReference type="ChEBI" id="CHEBI:30879"/>
        <dbReference type="ChEBI" id="CHEBI:35924"/>
        <dbReference type="ChEBI" id="CHEBI:50058"/>
        <dbReference type="EC" id="1.11.1.24"/>
    </reaction>
</comment>
<keyword evidence="5 9" id="KW-0560">Oxidoreductase</keyword>
<feature type="domain" description="Thioredoxin" evidence="11">
    <location>
        <begin position="3"/>
        <end position="161"/>
    </location>
</feature>
<dbReference type="Pfam" id="PF10417">
    <property type="entry name" value="1-cysPrx_C"/>
    <property type="match status" value="1"/>
</dbReference>
<comment type="caution">
    <text evidence="12">The sequence shown here is derived from an EMBL/GenBank/DDBJ whole genome shotgun (WGS) entry which is preliminary data.</text>
</comment>
<dbReference type="GO" id="GO:0005829">
    <property type="term" value="C:cytosol"/>
    <property type="evidence" value="ECO:0007669"/>
    <property type="project" value="TreeGrafter"/>
</dbReference>
<evidence type="ECO:0000256" key="1">
    <source>
        <dbReference type="ARBA" id="ARBA00009796"/>
    </source>
</evidence>
<name>A0AAD5PDJ2_9FUNG</name>
<dbReference type="PANTHER" id="PTHR10681:SF171">
    <property type="entry name" value="PEROXIREDOXIN 4"/>
    <property type="match status" value="1"/>
</dbReference>
<dbReference type="InterPro" id="IPR024706">
    <property type="entry name" value="Peroxiredoxin_AhpC-typ"/>
</dbReference>
<dbReference type="SUPFAM" id="SSF52833">
    <property type="entry name" value="Thioredoxin-like"/>
    <property type="match status" value="1"/>
</dbReference>
<organism evidence="12 13">
    <name type="scientific">Phascolomyces articulosus</name>
    <dbReference type="NCBI Taxonomy" id="60185"/>
    <lineage>
        <taxon>Eukaryota</taxon>
        <taxon>Fungi</taxon>
        <taxon>Fungi incertae sedis</taxon>
        <taxon>Mucoromycota</taxon>
        <taxon>Mucoromycotina</taxon>
        <taxon>Mucoromycetes</taxon>
        <taxon>Mucorales</taxon>
        <taxon>Lichtheimiaceae</taxon>
        <taxon>Phascolomyces</taxon>
    </lineage>
</organism>
<keyword evidence="6" id="KW-1015">Disulfide bond</keyword>
<dbReference type="FunFam" id="3.40.30.10:FF:000003">
    <property type="entry name" value="Peroxiredoxin 1"/>
    <property type="match status" value="1"/>
</dbReference>
<dbReference type="EC" id="1.11.1.24" evidence="2"/>
<dbReference type="EMBL" id="JAIXMP010000021">
    <property type="protein sequence ID" value="KAI9256642.1"/>
    <property type="molecule type" value="Genomic_DNA"/>
</dbReference>
<evidence type="ECO:0000256" key="2">
    <source>
        <dbReference type="ARBA" id="ARBA00013017"/>
    </source>
</evidence>
<keyword evidence="13" id="KW-1185">Reference proteome</keyword>
<dbReference type="InterPro" id="IPR036249">
    <property type="entry name" value="Thioredoxin-like_sf"/>
</dbReference>
<sequence length="195" mass="21676">MVAQVQKPAPAFTLPAVVDGEFKDISLSDYKGKYVVFFWYPMDFTFVCPTEILAFSERVKEFEALDTAVIAASTDSEFSHLAWINTPRKQGGLGEMNIPIVADKTKKVAREYGVLLEDEGVALRGLFIIDPNGIVRQITINDLPVGRNVDEALRLVEAFKFTDVHGEVCPAGWQKGADTIKPEVKASKEYFEKAN</sequence>
<gene>
    <name evidence="12" type="ORF">BDA99DRAFT_516961</name>
</gene>
<evidence type="ECO:0000256" key="8">
    <source>
        <dbReference type="ARBA" id="ARBA00049091"/>
    </source>
</evidence>
<dbReference type="GO" id="GO:0045454">
    <property type="term" value="P:cell redox homeostasis"/>
    <property type="evidence" value="ECO:0007669"/>
    <property type="project" value="TreeGrafter"/>
</dbReference>
<dbReference type="InterPro" id="IPR050217">
    <property type="entry name" value="Peroxiredoxin"/>
</dbReference>
<dbReference type="Pfam" id="PF00578">
    <property type="entry name" value="AhpC-TSA"/>
    <property type="match status" value="1"/>
</dbReference>
<dbReference type="GO" id="GO:0006979">
    <property type="term" value="P:response to oxidative stress"/>
    <property type="evidence" value="ECO:0007669"/>
    <property type="project" value="TreeGrafter"/>
</dbReference>
<accession>A0AAD5PDJ2</accession>
<dbReference type="Proteomes" id="UP001209540">
    <property type="component" value="Unassembled WGS sequence"/>
</dbReference>
<evidence type="ECO:0000256" key="6">
    <source>
        <dbReference type="ARBA" id="ARBA00023157"/>
    </source>
</evidence>
<evidence type="ECO:0000259" key="11">
    <source>
        <dbReference type="PROSITE" id="PS51352"/>
    </source>
</evidence>
<keyword evidence="3 9" id="KW-0575">Peroxidase</keyword>
<dbReference type="GO" id="GO:0008379">
    <property type="term" value="F:thioredoxin peroxidase activity"/>
    <property type="evidence" value="ECO:0007669"/>
    <property type="project" value="TreeGrafter"/>
</dbReference>
<dbReference type="InterPro" id="IPR000866">
    <property type="entry name" value="AhpC/TSA"/>
</dbReference>
<proteinExistence type="inferred from homology"/>
<dbReference type="GO" id="GO:0033554">
    <property type="term" value="P:cellular response to stress"/>
    <property type="evidence" value="ECO:0007669"/>
    <property type="project" value="TreeGrafter"/>
</dbReference>
<evidence type="ECO:0000256" key="10">
    <source>
        <dbReference type="PIRSR" id="PIRSR000239-1"/>
    </source>
</evidence>
<evidence type="ECO:0000256" key="9">
    <source>
        <dbReference type="PIRNR" id="PIRNR000239"/>
    </source>
</evidence>
<comment type="function">
    <text evidence="9">Thiol-specific peroxidase that catalyzes the reduction of hydrogen peroxide and organic hydroperoxides to water and alcohols, respectively.</text>
</comment>
<dbReference type="InterPro" id="IPR019479">
    <property type="entry name" value="Peroxiredoxin_C"/>
</dbReference>
<evidence type="ECO:0000313" key="13">
    <source>
        <dbReference type="Proteomes" id="UP001209540"/>
    </source>
</evidence>
<keyword evidence="4 9" id="KW-0049">Antioxidant</keyword>
<evidence type="ECO:0000256" key="3">
    <source>
        <dbReference type="ARBA" id="ARBA00022559"/>
    </source>
</evidence>
<dbReference type="AlphaFoldDB" id="A0AAD5PDJ2"/>
<evidence type="ECO:0000256" key="4">
    <source>
        <dbReference type="ARBA" id="ARBA00022862"/>
    </source>
</evidence>
<dbReference type="PANTHER" id="PTHR10681">
    <property type="entry name" value="THIOREDOXIN PEROXIDASE"/>
    <property type="match status" value="1"/>
</dbReference>
<keyword evidence="7 9" id="KW-0676">Redox-active center</keyword>
<dbReference type="InterPro" id="IPR013766">
    <property type="entry name" value="Thioredoxin_domain"/>
</dbReference>
<comment type="similarity">
    <text evidence="1">Belongs to the peroxiredoxin family. AhpC/Prx1 subfamily.</text>
</comment>